<organism evidence="6 7">
    <name type="scientific">Auraticoccus monumenti</name>
    <dbReference type="NCBI Taxonomy" id="675864"/>
    <lineage>
        <taxon>Bacteria</taxon>
        <taxon>Bacillati</taxon>
        <taxon>Actinomycetota</taxon>
        <taxon>Actinomycetes</taxon>
        <taxon>Propionibacteriales</taxon>
        <taxon>Propionibacteriaceae</taxon>
        <taxon>Auraticoccus</taxon>
    </lineage>
</organism>
<accession>A0A1G6UZ82</accession>
<dbReference type="PANTHER" id="PTHR30055">
    <property type="entry name" value="HTH-TYPE TRANSCRIPTIONAL REGULATOR RUTR"/>
    <property type="match status" value="1"/>
</dbReference>
<dbReference type="PANTHER" id="PTHR30055:SF234">
    <property type="entry name" value="HTH-TYPE TRANSCRIPTIONAL REGULATOR BETI"/>
    <property type="match status" value="1"/>
</dbReference>
<dbReference type="InterPro" id="IPR001647">
    <property type="entry name" value="HTH_TetR"/>
</dbReference>
<evidence type="ECO:0000313" key="7">
    <source>
        <dbReference type="Proteomes" id="UP000198546"/>
    </source>
</evidence>
<dbReference type="SUPFAM" id="SSF48498">
    <property type="entry name" value="Tetracyclin repressor-like, C-terminal domain"/>
    <property type="match status" value="1"/>
</dbReference>
<dbReference type="Pfam" id="PF13305">
    <property type="entry name" value="TetR_C_33"/>
    <property type="match status" value="1"/>
</dbReference>
<dbReference type="OrthoDB" id="3210322at2"/>
<dbReference type="SUPFAM" id="SSF46689">
    <property type="entry name" value="Homeodomain-like"/>
    <property type="match status" value="1"/>
</dbReference>
<dbReference type="GO" id="GO:0000976">
    <property type="term" value="F:transcription cis-regulatory region binding"/>
    <property type="evidence" value="ECO:0007669"/>
    <property type="project" value="TreeGrafter"/>
</dbReference>
<dbReference type="Proteomes" id="UP000198546">
    <property type="component" value="Chromosome i"/>
</dbReference>
<evidence type="ECO:0000256" key="4">
    <source>
        <dbReference type="PROSITE-ProRule" id="PRU00335"/>
    </source>
</evidence>
<dbReference type="STRING" id="675864.SAMN04489747_1003"/>
<dbReference type="PROSITE" id="PS50977">
    <property type="entry name" value="HTH_TETR_2"/>
    <property type="match status" value="1"/>
</dbReference>
<feature type="domain" description="HTH tetR-type" evidence="5">
    <location>
        <begin position="14"/>
        <end position="74"/>
    </location>
</feature>
<dbReference type="EMBL" id="LT629688">
    <property type="protein sequence ID" value="SDD46632.1"/>
    <property type="molecule type" value="Genomic_DNA"/>
</dbReference>
<dbReference type="AlphaFoldDB" id="A0A1G6UZ82"/>
<evidence type="ECO:0000259" key="5">
    <source>
        <dbReference type="PROSITE" id="PS50977"/>
    </source>
</evidence>
<evidence type="ECO:0000313" key="6">
    <source>
        <dbReference type="EMBL" id="SDD46632.1"/>
    </source>
</evidence>
<keyword evidence="1" id="KW-0805">Transcription regulation</keyword>
<keyword evidence="2 4" id="KW-0238">DNA-binding</keyword>
<dbReference type="Pfam" id="PF00440">
    <property type="entry name" value="TetR_N"/>
    <property type="match status" value="1"/>
</dbReference>
<dbReference type="InterPro" id="IPR036271">
    <property type="entry name" value="Tet_transcr_reg_TetR-rel_C_sf"/>
</dbReference>
<evidence type="ECO:0000256" key="2">
    <source>
        <dbReference type="ARBA" id="ARBA00023125"/>
    </source>
</evidence>
<proteinExistence type="predicted"/>
<dbReference type="InterPro" id="IPR009057">
    <property type="entry name" value="Homeodomain-like_sf"/>
</dbReference>
<keyword evidence="7" id="KW-1185">Reference proteome</keyword>
<evidence type="ECO:0000256" key="3">
    <source>
        <dbReference type="ARBA" id="ARBA00023163"/>
    </source>
</evidence>
<dbReference type="RefSeq" id="WP_090591213.1">
    <property type="nucleotide sequence ID" value="NZ_LT629688.1"/>
</dbReference>
<sequence>MVQVEVTRREQLRVQMVSDIKQHALAQLAEGGPEALSLNAIARAMRVSGPALYRYFASREDLLGELAADGYDSLGEALEAAADGADVRDDGVRGARLRAVAAAYRGWVLAHPHLYRLMFASRYGSGLVAPDRVVPASRRPMIPVLTAVAELGGPTSGRSLPDALVAQLKDWQSRSWSSTAPPETALLAVTAWTRLHGLLGLEIEGVFVSMGVDAGALVDAEMDQIIASTSA</sequence>
<dbReference type="GO" id="GO:0003700">
    <property type="term" value="F:DNA-binding transcription factor activity"/>
    <property type="evidence" value="ECO:0007669"/>
    <property type="project" value="TreeGrafter"/>
</dbReference>
<feature type="DNA-binding region" description="H-T-H motif" evidence="4">
    <location>
        <begin position="37"/>
        <end position="56"/>
    </location>
</feature>
<keyword evidence="3" id="KW-0804">Transcription</keyword>
<dbReference type="Gene3D" id="1.10.357.10">
    <property type="entry name" value="Tetracycline Repressor, domain 2"/>
    <property type="match status" value="1"/>
</dbReference>
<reference evidence="6 7" key="1">
    <citation type="submission" date="2016-10" db="EMBL/GenBank/DDBJ databases">
        <authorList>
            <person name="de Groot N.N."/>
        </authorList>
    </citation>
    <scope>NUCLEOTIDE SEQUENCE [LARGE SCALE GENOMIC DNA]</scope>
    <source>
        <strain evidence="6 7">MON 2.2</strain>
    </source>
</reference>
<dbReference type="InterPro" id="IPR050109">
    <property type="entry name" value="HTH-type_TetR-like_transc_reg"/>
</dbReference>
<dbReference type="InterPro" id="IPR025996">
    <property type="entry name" value="MT1864/Rv1816-like_C"/>
</dbReference>
<gene>
    <name evidence="6" type="ORF">SAMN04489747_1003</name>
</gene>
<protein>
    <submittedName>
        <fullName evidence="6">DNA-binding transcriptional regulator, AcrR family</fullName>
    </submittedName>
</protein>
<name>A0A1G6UZ82_9ACTN</name>
<evidence type="ECO:0000256" key="1">
    <source>
        <dbReference type="ARBA" id="ARBA00023015"/>
    </source>
</evidence>